<keyword evidence="4" id="KW-0997">Cell inner membrane</keyword>
<evidence type="ECO:0000313" key="11">
    <source>
        <dbReference type="Proteomes" id="UP000306544"/>
    </source>
</evidence>
<feature type="transmembrane region" description="Helical" evidence="9">
    <location>
        <begin position="298"/>
        <end position="315"/>
    </location>
</feature>
<comment type="caution">
    <text evidence="10">The sequence shown here is derived from an EMBL/GenBank/DDBJ whole genome shotgun (WGS) entry which is preliminary data.</text>
</comment>
<dbReference type="PANTHER" id="PTHR32196">
    <property type="entry name" value="ABC TRANSPORTER PERMEASE PROTEIN YPHD-RELATED-RELATED"/>
    <property type="match status" value="1"/>
</dbReference>
<feature type="transmembrane region" description="Helical" evidence="9">
    <location>
        <begin position="321"/>
        <end position="338"/>
    </location>
</feature>
<evidence type="ECO:0000313" key="10">
    <source>
        <dbReference type="EMBL" id="TLP74477.1"/>
    </source>
</evidence>
<dbReference type="GO" id="GO:0022857">
    <property type="term" value="F:transmembrane transporter activity"/>
    <property type="evidence" value="ECO:0007669"/>
    <property type="project" value="InterPro"/>
</dbReference>
<organism evidence="10 11">
    <name type="scientific">Nesterenkonia sphaerica</name>
    <dbReference type="NCBI Taxonomy" id="1804988"/>
    <lineage>
        <taxon>Bacteria</taxon>
        <taxon>Bacillati</taxon>
        <taxon>Actinomycetota</taxon>
        <taxon>Actinomycetes</taxon>
        <taxon>Micrococcales</taxon>
        <taxon>Micrococcaceae</taxon>
        <taxon>Nesterenkonia</taxon>
    </lineage>
</organism>
<protein>
    <submittedName>
        <fullName evidence="10">ABC transporter permease</fullName>
    </submittedName>
</protein>
<comment type="subcellular location">
    <subcellularLocation>
        <location evidence="1">Cell membrane</location>
        <topology evidence="1">Multi-pass membrane protein</topology>
    </subcellularLocation>
</comment>
<evidence type="ECO:0000256" key="4">
    <source>
        <dbReference type="ARBA" id="ARBA00022519"/>
    </source>
</evidence>
<dbReference type="Pfam" id="PF02653">
    <property type="entry name" value="BPD_transp_2"/>
    <property type="match status" value="1"/>
</dbReference>
<feature type="transmembrane region" description="Helical" evidence="9">
    <location>
        <begin position="142"/>
        <end position="162"/>
    </location>
</feature>
<dbReference type="AlphaFoldDB" id="A0A5R9A965"/>
<feature type="transmembrane region" description="Helical" evidence="9">
    <location>
        <begin position="273"/>
        <end position="291"/>
    </location>
</feature>
<feature type="transmembrane region" description="Helical" evidence="9">
    <location>
        <begin position="244"/>
        <end position="261"/>
    </location>
</feature>
<feature type="region of interest" description="Disordered" evidence="8">
    <location>
        <begin position="355"/>
        <end position="382"/>
    </location>
</feature>
<evidence type="ECO:0000256" key="6">
    <source>
        <dbReference type="ARBA" id="ARBA00022989"/>
    </source>
</evidence>
<dbReference type="InterPro" id="IPR001851">
    <property type="entry name" value="ABC_transp_permease"/>
</dbReference>
<feature type="compositionally biased region" description="Basic and acidic residues" evidence="8">
    <location>
        <begin position="372"/>
        <end position="382"/>
    </location>
</feature>
<dbReference type="EMBL" id="VAWA01000010">
    <property type="protein sequence ID" value="TLP74477.1"/>
    <property type="molecule type" value="Genomic_DNA"/>
</dbReference>
<feature type="transmembrane region" description="Helical" evidence="9">
    <location>
        <begin position="182"/>
        <end position="211"/>
    </location>
</feature>
<evidence type="ECO:0000256" key="5">
    <source>
        <dbReference type="ARBA" id="ARBA00022692"/>
    </source>
</evidence>
<dbReference type="RefSeq" id="WP_138170527.1">
    <property type="nucleotide sequence ID" value="NZ_VAWA01000010.1"/>
</dbReference>
<name>A0A5R9A965_9MICC</name>
<evidence type="ECO:0000256" key="7">
    <source>
        <dbReference type="ARBA" id="ARBA00023136"/>
    </source>
</evidence>
<reference evidence="10 11" key="1">
    <citation type="submission" date="2019-05" db="EMBL/GenBank/DDBJ databases">
        <title>Nesterenkonia sp. GY239, isolated from the Southern Atlantic Ocean.</title>
        <authorList>
            <person name="Zhang G."/>
        </authorList>
    </citation>
    <scope>NUCLEOTIDE SEQUENCE [LARGE SCALE GENOMIC DNA]</scope>
    <source>
        <strain evidence="10 11">GY239</strain>
    </source>
</reference>
<evidence type="ECO:0000256" key="1">
    <source>
        <dbReference type="ARBA" id="ARBA00004651"/>
    </source>
</evidence>
<keyword evidence="6 9" id="KW-1133">Transmembrane helix</keyword>
<feature type="transmembrane region" description="Helical" evidence="9">
    <location>
        <begin position="60"/>
        <end position="79"/>
    </location>
</feature>
<sequence length="382" mass="40179">MTTTAETDVAATPKRFNINFGALIMEGRALVALLVIIAIFALMNDNYLSSGNLATIAKDVAFNAIIALGMLLVILKGGIDLSVGSTVGLTGAVAGNLFQGVSLPLTDAVMYPSLWVIVVLAVGVGMLVGWVNGILISRLNLAPFIVTLGMLYVGRGLTQVLLGGTNITNELRGQEGLNNEGLFTIFASSPLGVPISAWVMVALAVVFSILLTRTPFGRWLYATGSNERAAELSGVPVKRVKTRVYIFTGMCAGMVGILQIANIRSATADLGSLYELNAIAAVVIGGAALSGGRGTVRGTIIGAFVIGFLTNGLVIVGVSPFWQTVITGAVIILAVAMDQIQQIIQRRRADARAVAQVRRESQQQEDEEAAEEPLKSEGQKVH</sequence>
<dbReference type="CDD" id="cd06579">
    <property type="entry name" value="TM_PBP1_transp_AraH_like"/>
    <property type="match status" value="1"/>
</dbReference>
<proteinExistence type="predicted"/>
<dbReference type="PANTHER" id="PTHR32196:SF21">
    <property type="entry name" value="ABC TRANSPORTER PERMEASE PROTEIN YPHD-RELATED"/>
    <property type="match status" value="1"/>
</dbReference>
<keyword evidence="3" id="KW-1003">Cell membrane</keyword>
<keyword evidence="11" id="KW-1185">Reference proteome</keyword>
<dbReference type="Proteomes" id="UP000306544">
    <property type="component" value="Unassembled WGS sequence"/>
</dbReference>
<dbReference type="OrthoDB" id="9808136at2"/>
<evidence type="ECO:0000256" key="8">
    <source>
        <dbReference type="SAM" id="MobiDB-lite"/>
    </source>
</evidence>
<evidence type="ECO:0000256" key="3">
    <source>
        <dbReference type="ARBA" id="ARBA00022475"/>
    </source>
</evidence>
<feature type="transmembrane region" description="Helical" evidence="9">
    <location>
        <begin position="114"/>
        <end position="135"/>
    </location>
</feature>
<keyword evidence="5 9" id="KW-0812">Transmembrane</keyword>
<evidence type="ECO:0000256" key="2">
    <source>
        <dbReference type="ARBA" id="ARBA00022448"/>
    </source>
</evidence>
<evidence type="ECO:0000256" key="9">
    <source>
        <dbReference type="SAM" id="Phobius"/>
    </source>
</evidence>
<dbReference type="GO" id="GO:0005886">
    <property type="term" value="C:plasma membrane"/>
    <property type="evidence" value="ECO:0007669"/>
    <property type="project" value="UniProtKB-SubCell"/>
</dbReference>
<keyword evidence="2" id="KW-0813">Transport</keyword>
<feature type="transmembrane region" description="Helical" evidence="9">
    <location>
        <begin position="29"/>
        <end position="48"/>
    </location>
</feature>
<accession>A0A5R9A965</accession>
<gene>
    <name evidence="10" type="ORF">FEF27_09000</name>
</gene>
<keyword evidence="7 9" id="KW-0472">Membrane</keyword>